<keyword evidence="6" id="KW-1185">Reference proteome</keyword>
<gene>
    <name evidence="5" type="ORF">GPX89_25650</name>
</gene>
<protein>
    <submittedName>
        <fullName evidence="5">Tyrosine-type recombinase/integrase</fullName>
    </submittedName>
</protein>
<reference evidence="5 6" key="1">
    <citation type="submission" date="2019-12" db="EMBL/GenBank/DDBJ databases">
        <title>Nocardia sp. nov. ET3-3 isolated from soil.</title>
        <authorList>
            <person name="Kanchanasin P."/>
            <person name="Tanasupawat S."/>
            <person name="Yuki M."/>
            <person name="Kudo T."/>
        </authorList>
    </citation>
    <scope>NUCLEOTIDE SEQUENCE [LARGE SCALE GENOMIC DNA]</scope>
    <source>
        <strain evidence="5 6">ET3-3</strain>
    </source>
</reference>
<evidence type="ECO:0000256" key="3">
    <source>
        <dbReference type="ARBA" id="ARBA00023172"/>
    </source>
</evidence>
<dbReference type="GO" id="GO:0003677">
    <property type="term" value="F:DNA binding"/>
    <property type="evidence" value="ECO:0007669"/>
    <property type="project" value="UniProtKB-KW"/>
</dbReference>
<keyword evidence="2" id="KW-0238">DNA-binding</keyword>
<dbReference type="PANTHER" id="PTHR30349">
    <property type="entry name" value="PHAGE INTEGRASE-RELATED"/>
    <property type="match status" value="1"/>
</dbReference>
<dbReference type="PANTHER" id="PTHR30349:SF41">
    <property type="entry name" value="INTEGRASE_RECOMBINASE PROTEIN MJ0367-RELATED"/>
    <property type="match status" value="1"/>
</dbReference>
<feature type="domain" description="Tyr recombinase" evidence="4">
    <location>
        <begin position="151"/>
        <end position="354"/>
    </location>
</feature>
<dbReference type="PROSITE" id="PS51898">
    <property type="entry name" value="TYR_RECOMBINASE"/>
    <property type="match status" value="1"/>
</dbReference>
<dbReference type="InterPro" id="IPR050090">
    <property type="entry name" value="Tyrosine_recombinase_XerCD"/>
</dbReference>
<comment type="caution">
    <text evidence="5">The sequence shown here is derived from an EMBL/GenBank/DDBJ whole genome shotgun (WGS) entry which is preliminary data.</text>
</comment>
<evidence type="ECO:0000256" key="2">
    <source>
        <dbReference type="ARBA" id="ARBA00023125"/>
    </source>
</evidence>
<dbReference type="Gene3D" id="1.10.443.10">
    <property type="entry name" value="Intergrase catalytic core"/>
    <property type="match status" value="1"/>
</dbReference>
<dbReference type="AlphaFoldDB" id="A0A7K1V2A6"/>
<dbReference type="InterPro" id="IPR013762">
    <property type="entry name" value="Integrase-like_cat_sf"/>
</dbReference>
<comment type="similarity">
    <text evidence="1">Belongs to the 'phage' integrase family.</text>
</comment>
<dbReference type="SUPFAM" id="SSF56349">
    <property type="entry name" value="DNA breaking-rejoining enzymes"/>
    <property type="match status" value="1"/>
</dbReference>
<dbReference type="RefSeq" id="WP_157390216.1">
    <property type="nucleotide sequence ID" value="NZ_WRPP01000005.1"/>
</dbReference>
<sequence>MEDWEQRFEVNRNKGSVRKRRNGVAQKRFTTEDKMIDVFDWFIDVCERRVVKGEIKRQTVDTYKRMIYVSEGPRSKDDAIRLETEMGGLTLGEVGDSGYLADYLDDIAVVAPGIAHQHYSILSGIFKRLVLNGPFKYSPMLPVSNPSARGGQQRALRLAEREALYDLFTARARWTKYRVMLLLLLLGTGLRIGEALALRWMDVDLRAGDECAVIHVCGTVVKGVHGSFRQEKRKNNGRFYYLTLPMWLTVELREWRRLAGDVEETAHVLVSKRGCLVSTAAADQLLQKVVRGTALEWVQYGNLRDTAATHVAGKTNDPLRASAQLGHKEASTIATVHYIDPEGYTRPAVDNVVAMESLRPSKREQSVSLEAA</sequence>
<accession>A0A7K1V2A6</accession>
<evidence type="ECO:0000259" key="4">
    <source>
        <dbReference type="PROSITE" id="PS51898"/>
    </source>
</evidence>
<dbReference type="InterPro" id="IPR002104">
    <property type="entry name" value="Integrase_catalytic"/>
</dbReference>
<dbReference type="GO" id="GO:0015074">
    <property type="term" value="P:DNA integration"/>
    <property type="evidence" value="ECO:0007669"/>
    <property type="project" value="InterPro"/>
</dbReference>
<dbReference type="GO" id="GO:0006310">
    <property type="term" value="P:DNA recombination"/>
    <property type="evidence" value="ECO:0007669"/>
    <property type="project" value="UniProtKB-KW"/>
</dbReference>
<organism evidence="5 6">
    <name type="scientific">Nocardia terrae</name>
    <dbReference type="NCBI Taxonomy" id="2675851"/>
    <lineage>
        <taxon>Bacteria</taxon>
        <taxon>Bacillati</taxon>
        <taxon>Actinomycetota</taxon>
        <taxon>Actinomycetes</taxon>
        <taxon>Mycobacteriales</taxon>
        <taxon>Nocardiaceae</taxon>
        <taxon>Nocardia</taxon>
    </lineage>
</organism>
<evidence type="ECO:0000313" key="6">
    <source>
        <dbReference type="Proteomes" id="UP000466794"/>
    </source>
</evidence>
<dbReference type="Pfam" id="PF00589">
    <property type="entry name" value="Phage_integrase"/>
    <property type="match status" value="1"/>
</dbReference>
<dbReference type="CDD" id="cd00397">
    <property type="entry name" value="DNA_BRE_C"/>
    <property type="match status" value="1"/>
</dbReference>
<dbReference type="InterPro" id="IPR011010">
    <property type="entry name" value="DNA_brk_join_enz"/>
</dbReference>
<proteinExistence type="inferred from homology"/>
<dbReference type="Proteomes" id="UP000466794">
    <property type="component" value="Unassembled WGS sequence"/>
</dbReference>
<dbReference type="EMBL" id="WRPP01000005">
    <property type="protein sequence ID" value="MVU80622.1"/>
    <property type="molecule type" value="Genomic_DNA"/>
</dbReference>
<evidence type="ECO:0000313" key="5">
    <source>
        <dbReference type="EMBL" id="MVU80622.1"/>
    </source>
</evidence>
<name>A0A7K1V2A6_9NOCA</name>
<evidence type="ECO:0000256" key="1">
    <source>
        <dbReference type="ARBA" id="ARBA00008857"/>
    </source>
</evidence>
<keyword evidence="3" id="KW-0233">DNA recombination</keyword>